<accession>A0A2M8L870</accession>
<evidence type="ECO:0000313" key="2">
    <source>
        <dbReference type="Proteomes" id="UP000230603"/>
    </source>
</evidence>
<sequence length="94" mass="11169">MAITKQRIKKIEQVLDIDKGKTKEPLIFAIKNLDDWDEKAKRDFINRKIKQVKKKGGYNLLPSQFILVDKKMTEEAWERVKKLEKEKALQRVKS</sequence>
<name>A0A2M8L870_9BACT</name>
<dbReference type="EMBL" id="PFEP01000042">
    <property type="protein sequence ID" value="PJE72781.1"/>
    <property type="molecule type" value="Genomic_DNA"/>
</dbReference>
<organism evidence="1 2">
    <name type="scientific">Candidatus Tagabacteria bacterium CG10_big_fil_rev_8_21_14_0_10_40_13</name>
    <dbReference type="NCBI Taxonomy" id="1975022"/>
    <lineage>
        <taxon>Bacteria</taxon>
        <taxon>Candidatus Tagaibacteriota</taxon>
    </lineage>
</organism>
<proteinExistence type="predicted"/>
<dbReference type="Proteomes" id="UP000230603">
    <property type="component" value="Unassembled WGS sequence"/>
</dbReference>
<comment type="caution">
    <text evidence="1">The sequence shown here is derived from an EMBL/GenBank/DDBJ whole genome shotgun (WGS) entry which is preliminary data.</text>
</comment>
<reference evidence="2" key="1">
    <citation type="submission" date="2017-09" db="EMBL/GenBank/DDBJ databases">
        <title>Depth-based differentiation of microbial function through sediment-hosted aquifers and enrichment of novel symbionts in the deep terrestrial subsurface.</title>
        <authorList>
            <person name="Probst A.J."/>
            <person name="Ladd B."/>
            <person name="Jarett J.K."/>
            <person name="Geller-Mcgrath D.E."/>
            <person name="Sieber C.M.K."/>
            <person name="Emerson J.B."/>
            <person name="Anantharaman K."/>
            <person name="Thomas B.C."/>
            <person name="Malmstrom R."/>
            <person name="Stieglmeier M."/>
            <person name="Klingl A."/>
            <person name="Woyke T."/>
            <person name="Ryan C.M."/>
            <person name="Banfield J.F."/>
        </authorList>
    </citation>
    <scope>NUCLEOTIDE SEQUENCE [LARGE SCALE GENOMIC DNA]</scope>
</reference>
<gene>
    <name evidence="1" type="ORF">COV00_03520</name>
</gene>
<evidence type="ECO:0000313" key="1">
    <source>
        <dbReference type="EMBL" id="PJE72781.1"/>
    </source>
</evidence>
<dbReference type="AlphaFoldDB" id="A0A2M8L870"/>
<protein>
    <submittedName>
        <fullName evidence="1">Uncharacterized protein</fullName>
    </submittedName>
</protein>